<dbReference type="Proteomes" id="UP001500851">
    <property type="component" value="Unassembled WGS sequence"/>
</dbReference>
<evidence type="ECO:0000313" key="3">
    <source>
        <dbReference type="Proteomes" id="UP001500851"/>
    </source>
</evidence>
<feature type="transmembrane region" description="Helical" evidence="1">
    <location>
        <begin position="32"/>
        <end position="55"/>
    </location>
</feature>
<dbReference type="RefSeq" id="WP_344030054.1">
    <property type="nucleotide sequence ID" value="NZ_BAAAOB010000001.1"/>
</dbReference>
<sequence length="147" mass="14766">MSAPYPSSGPSWVPMPPQPVLPPTRAARPAGLGITALVLVLVALAASAGTAWIGATRIVDLTYRYSASGAIPDAEASALGWLGLSQGLWALLGLAALILGIIAAATGRGRWFGVTAIVLAVLGPGITFGVFFAVANTVAEYGPVLGT</sequence>
<feature type="transmembrane region" description="Helical" evidence="1">
    <location>
        <begin position="112"/>
        <end position="135"/>
    </location>
</feature>
<name>A0ABP4XLM3_9MICO</name>
<evidence type="ECO:0000256" key="1">
    <source>
        <dbReference type="SAM" id="Phobius"/>
    </source>
</evidence>
<protein>
    <recommendedName>
        <fullName evidence="4">Integral membrane protein</fullName>
    </recommendedName>
</protein>
<keyword evidence="3" id="KW-1185">Reference proteome</keyword>
<reference evidence="3" key="1">
    <citation type="journal article" date="2019" name="Int. J. Syst. Evol. Microbiol.">
        <title>The Global Catalogue of Microorganisms (GCM) 10K type strain sequencing project: providing services to taxonomists for standard genome sequencing and annotation.</title>
        <authorList>
            <consortium name="The Broad Institute Genomics Platform"/>
            <consortium name="The Broad Institute Genome Sequencing Center for Infectious Disease"/>
            <person name="Wu L."/>
            <person name="Ma J."/>
        </authorList>
    </citation>
    <scope>NUCLEOTIDE SEQUENCE [LARGE SCALE GENOMIC DNA]</scope>
    <source>
        <strain evidence="3">JCM 14736</strain>
    </source>
</reference>
<evidence type="ECO:0008006" key="4">
    <source>
        <dbReference type="Google" id="ProtNLM"/>
    </source>
</evidence>
<keyword evidence="1" id="KW-0472">Membrane</keyword>
<keyword evidence="1" id="KW-0812">Transmembrane</keyword>
<evidence type="ECO:0000313" key="2">
    <source>
        <dbReference type="EMBL" id="GAA1782950.1"/>
    </source>
</evidence>
<keyword evidence="1" id="KW-1133">Transmembrane helix</keyword>
<proteinExistence type="predicted"/>
<gene>
    <name evidence="2" type="ORF">GCM10009768_09810</name>
</gene>
<feature type="transmembrane region" description="Helical" evidence="1">
    <location>
        <begin position="87"/>
        <end position="105"/>
    </location>
</feature>
<dbReference type="EMBL" id="BAAAOB010000001">
    <property type="protein sequence ID" value="GAA1782950.1"/>
    <property type="molecule type" value="Genomic_DNA"/>
</dbReference>
<organism evidence="2 3">
    <name type="scientific">Leucobacter iarius</name>
    <dbReference type="NCBI Taxonomy" id="333963"/>
    <lineage>
        <taxon>Bacteria</taxon>
        <taxon>Bacillati</taxon>
        <taxon>Actinomycetota</taxon>
        <taxon>Actinomycetes</taxon>
        <taxon>Micrococcales</taxon>
        <taxon>Microbacteriaceae</taxon>
        <taxon>Leucobacter</taxon>
    </lineage>
</organism>
<comment type="caution">
    <text evidence="2">The sequence shown here is derived from an EMBL/GenBank/DDBJ whole genome shotgun (WGS) entry which is preliminary data.</text>
</comment>
<accession>A0ABP4XLM3</accession>